<evidence type="ECO:0000256" key="1">
    <source>
        <dbReference type="ARBA" id="ARBA00004240"/>
    </source>
</evidence>
<organism evidence="5 6">
    <name type="scientific">Clunio marinus</name>
    <dbReference type="NCBI Taxonomy" id="568069"/>
    <lineage>
        <taxon>Eukaryota</taxon>
        <taxon>Metazoa</taxon>
        <taxon>Ecdysozoa</taxon>
        <taxon>Arthropoda</taxon>
        <taxon>Hexapoda</taxon>
        <taxon>Insecta</taxon>
        <taxon>Pterygota</taxon>
        <taxon>Neoptera</taxon>
        <taxon>Endopterygota</taxon>
        <taxon>Diptera</taxon>
        <taxon>Nematocera</taxon>
        <taxon>Chironomoidea</taxon>
        <taxon>Chironomidae</taxon>
        <taxon>Clunio</taxon>
    </lineage>
</organism>
<gene>
    <name evidence="5" type="ORF">CLUMA_CG017520</name>
</gene>
<dbReference type="GO" id="GO:0036503">
    <property type="term" value="P:ERAD pathway"/>
    <property type="evidence" value="ECO:0007669"/>
    <property type="project" value="TreeGrafter"/>
</dbReference>
<dbReference type="SMART" id="SM00594">
    <property type="entry name" value="UAS"/>
    <property type="match status" value="1"/>
</dbReference>
<dbReference type="GO" id="GO:0005634">
    <property type="term" value="C:nucleus"/>
    <property type="evidence" value="ECO:0007669"/>
    <property type="project" value="TreeGrafter"/>
</dbReference>
<dbReference type="SUPFAM" id="SSF46934">
    <property type="entry name" value="UBA-like"/>
    <property type="match status" value="1"/>
</dbReference>
<evidence type="ECO:0000313" key="5">
    <source>
        <dbReference type="EMBL" id="CRL04435.1"/>
    </source>
</evidence>
<dbReference type="OrthoDB" id="1920064at2759"/>
<dbReference type="Proteomes" id="UP000183832">
    <property type="component" value="Unassembled WGS sequence"/>
</dbReference>
<feature type="region of interest" description="Disordered" evidence="3">
    <location>
        <begin position="508"/>
        <end position="559"/>
    </location>
</feature>
<keyword evidence="2" id="KW-0256">Endoplasmic reticulum</keyword>
<comment type="subcellular location">
    <subcellularLocation>
        <location evidence="1">Endoplasmic reticulum</location>
    </subcellularLocation>
</comment>
<dbReference type="Gene3D" id="3.10.20.90">
    <property type="entry name" value="Phosphatidylinositol 3-kinase Catalytic Subunit, Chain A, domain 1"/>
    <property type="match status" value="3"/>
</dbReference>
<dbReference type="InterPro" id="IPR033043">
    <property type="entry name" value="FAF1-like_UBX"/>
</dbReference>
<name>A0A1J1IVY2_9DIPT</name>
<reference evidence="5 6" key="1">
    <citation type="submission" date="2015-04" db="EMBL/GenBank/DDBJ databases">
        <authorList>
            <person name="Syromyatnikov M.Y."/>
            <person name="Popov V.N."/>
        </authorList>
    </citation>
    <scope>NUCLEOTIDE SEQUENCE [LARGE SCALE GENOMIC DNA]</scope>
</reference>
<dbReference type="STRING" id="568069.A0A1J1IVY2"/>
<feature type="compositionally biased region" description="Basic and acidic residues" evidence="3">
    <location>
        <begin position="508"/>
        <end position="544"/>
    </location>
</feature>
<dbReference type="PROSITE" id="PS50033">
    <property type="entry name" value="UBX"/>
    <property type="match status" value="1"/>
</dbReference>
<dbReference type="Pfam" id="PF00789">
    <property type="entry name" value="UBX"/>
    <property type="match status" value="1"/>
</dbReference>
<dbReference type="InterPro" id="IPR001012">
    <property type="entry name" value="UBX_dom"/>
</dbReference>
<dbReference type="Pfam" id="PF14555">
    <property type="entry name" value="UBA_4"/>
    <property type="match status" value="1"/>
</dbReference>
<feature type="domain" description="UBX" evidence="4">
    <location>
        <begin position="555"/>
        <end position="632"/>
    </location>
</feature>
<dbReference type="AlphaFoldDB" id="A0A1J1IVY2"/>
<dbReference type="Gene3D" id="1.10.8.10">
    <property type="entry name" value="DNA helicase RuvA subunit, C-terminal domain"/>
    <property type="match status" value="1"/>
</dbReference>
<evidence type="ECO:0000313" key="6">
    <source>
        <dbReference type="Proteomes" id="UP000183832"/>
    </source>
</evidence>
<dbReference type="InterPro" id="IPR009060">
    <property type="entry name" value="UBA-like_sf"/>
</dbReference>
<dbReference type="CDD" id="cd01771">
    <property type="entry name" value="UBX_UBXN3A"/>
    <property type="match status" value="1"/>
</dbReference>
<dbReference type="GO" id="GO:0043130">
    <property type="term" value="F:ubiquitin binding"/>
    <property type="evidence" value="ECO:0007669"/>
    <property type="project" value="TreeGrafter"/>
</dbReference>
<dbReference type="InterPro" id="IPR049483">
    <property type="entry name" value="FAF1_2-like_UAS"/>
</dbReference>
<dbReference type="EMBL" id="CVRI01000063">
    <property type="protein sequence ID" value="CRL04435.1"/>
    <property type="molecule type" value="Genomic_DNA"/>
</dbReference>
<dbReference type="Gene3D" id="3.40.30.10">
    <property type="entry name" value="Glutaredoxin"/>
    <property type="match status" value="1"/>
</dbReference>
<accession>A0A1J1IVY2</accession>
<dbReference type="Pfam" id="PF21021">
    <property type="entry name" value="FAF1"/>
    <property type="match status" value="1"/>
</dbReference>
<dbReference type="CDD" id="cd22249">
    <property type="entry name" value="UDM1_RNF168_RNF169-like"/>
    <property type="match status" value="1"/>
</dbReference>
<dbReference type="GO" id="GO:0005783">
    <property type="term" value="C:endoplasmic reticulum"/>
    <property type="evidence" value="ECO:0007669"/>
    <property type="project" value="UniProtKB-SubCell"/>
</dbReference>
<evidence type="ECO:0000256" key="2">
    <source>
        <dbReference type="ARBA" id="ARBA00022824"/>
    </source>
</evidence>
<evidence type="ECO:0000256" key="3">
    <source>
        <dbReference type="SAM" id="MobiDB-lite"/>
    </source>
</evidence>
<dbReference type="InterPro" id="IPR029071">
    <property type="entry name" value="Ubiquitin-like_domsf"/>
</dbReference>
<sequence length="635" mass="72481">MADREDILANFQEISGISDIEVAICHLESTGWNLQAAVNSALEETSHFGDINMLDNPSDVSIIESTKTLHNEAGPSCSSSKNNTDELIFNVHFNNRSHQIHISSLKTIKDLKEAIFAKTSVPLCRQLIEGLQTSKEAQIIDTTVLRTLNVSRENNIFLTDISNEGFSDDVVIVSDDPLPMYQLRISYVNPFNTSENKELNLNFPASKTILDIKNDIHAVLKVPVRHQNWVGWPESSSNSTKLSETGFNAVHLLQLTRIDTENNFDRDVPLEIDSDSSVEEFEDALNADEDIFAEPVPQNRLKYLIDDHTEDEILGCLQFITNYRDRYGHGPNFFEGTLDDAVKAACSTKSAKDRKLLAIYLHHDRSVLSNVFCGQLLNNENIIKQLNDNYIIYGWDLTCESNKNMFLSSLTACVADSASLQIRGTPINQLPIIMIIRKYRATCEVADIIHGNINSDELFIHLMMNSDAFNEQMKIEIREEYERMQREVLLKEQQQAYQESLEADRAKEEAKLQKEKMMATERRRQESERAEIEARKEAEKKHAESLLPPEPDSNCTDPITKIRFRKPTGDYLERRFIVDNKLKVLLNFATANGFSPEEFKIISSFPRRDLTLLDPEETLKSLKLYPQETVILEER</sequence>
<proteinExistence type="predicted"/>
<dbReference type="InterPro" id="IPR050730">
    <property type="entry name" value="UBX_domain-protein"/>
</dbReference>
<keyword evidence="6" id="KW-1185">Reference proteome</keyword>
<dbReference type="InterPro" id="IPR006577">
    <property type="entry name" value="UAS"/>
</dbReference>
<dbReference type="SUPFAM" id="SSF54236">
    <property type="entry name" value="Ubiquitin-like"/>
    <property type="match status" value="3"/>
</dbReference>
<dbReference type="PANTHER" id="PTHR23322">
    <property type="entry name" value="FAS-ASSOCIATED PROTEIN"/>
    <property type="match status" value="1"/>
</dbReference>
<dbReference type="PANTHER" id="PTHR23322:SF96">
    <property type="entry name" value="FAS-ASSOCIATED FACTOR 1"/>
    <property type="match status" value="1"/>
</dbReference>
<dbReference type="SMART" id="SM00166">
    <property type="entry name" value="UBX"/>
    <property type="match status" value="1"/>
</dbReference>
<evidence type="ECO:0000259" key="4">
    <source>
        <dbReference type="PROSITE" id="PS50033"/>
    </source>
</evidence>
<protein>
    <submittedName>
        <fullName evidence="5">CLUMA_CG017520, isoform A</fullName>
    </submittedName>
</protein>